<proteinExistence type="predicted"/>
<keyword evidence="2" id="KW-1185">Reference proteome</keyword>
<protein>
    <submittedName>
        <fullName evidence="1">Uncharacterized protein</fullName>
    </submittedName>
</protein>
<dbReference type="EMBL" id="BMAW01013281">
    <property type="protein sequence ID" value="GFT33039.1"/>
    <property type="molecule type" value="Genomic_DNA"/>
</dbReference>
<evidence type="ECO:0000313" key="2">
    <source>
        <dbReference type="Proteomes" id="UP000887013"/>
    </source>
</evidence>
<sequence>MTEASVDKKDWFNSYIDQSVTFSSWRKVEAKISQILKQNIEKKLMDPVHRQIIFQILGDDFVNKYFSSYTNSPAVLDNIRIDEKEKKVAEMKTFVSTVISNALQKNGPKSDVKVQSDLSAFAEDLQNVVEADLQEEMIDIKPKQKQKVDLHEKYLTGVVESEPHVMEYLIPKMNSQLIVLSDNLRHQFWPVCSSAKEKSKSKKNSDKLLDKFTQLYRKLCSSPDLNEDIKFIIPSIRKVYNETKCLESLKSEENIKYCAIILKICDSCGRKFQFHFVYYAIVVQQQFLNDRQENYDQDYAYAAFFLDQILRLCAPNSNRCIKIVKKICEILSEVDKQLHSQIKEKLLMKSSSEKSDQESRNFDGGKSVIVESPEIYLNTWISSGFAAILKPNLLFFIWDQLLLNKWENKILQDISLTLLGLLKPWFMVAKNQNDISRVFLEEPSFLYFLDVRNALMHVQKKKDFLEIPSINRNVKYFSSEPVPPPPPPPPSRKVEIPPKPVIVPKPPIPIPVAPPKPVKPPHKLIPWVPYNKEKMKEMTSVKNKVDLPFDFYIDSVRFVPDNATVVKITGKVLNMYLGQKEKSIKFQVYPELGSYWRYPKFIFKQAINVENIPMNPDVVIMLRVYTVEHYSKNVCVLGSCLFGPYSNKHGKQATLRVGGHQIRVRHGIPDPDFNVEHMLASHMDDNPIIPGLTILVRVLPHSKEPVPPSEYETNCYRSDLAKPNESENKLYKHYQNSDDISMTVRDKALLLIGQ</sequence>
<reference evidence="1" key="1">
    <citation type="submission" date="2020-08" db="EMBL/GenBank/DDBJ databases">
        <title>Multicomponent nature underlies the extraordinary mechanical properties of spider dragline silk.</title>
        <authorList>
            <person name="Kono N."/>
            <person name="Nakamura H."/>
            <person name="Mori M."/>
            <person name="Yoshida Y."/>
            <person name="Ohtoshi R."/>
            <person name="Malay A.D."/>
            <person name="Moran D.A.P."/>
            <person name="Tomita M."/>
            <person name="Numata K."/>
            <person name="Arakawa K."/>
        </authorList>
    </citation>
    <scope>NUCLEOTIDE SEQUENCE</scope>
</reference>
<name>A0A8X6NSW8_NEPPI</name>
<organism evidence="1 2">
    <name type="scientific">Nephila pilipes</name>
    <name type="common">Giant wood spider</name>
    <name type="synonym">Nephila maculata</name>
    <dbReference type="NCBI Taxonomy" id="299642"/>
    <lineage>
        <taxon>Eukaryota</taxon>
        <taxon>Metazoa</taxon>
        <taxon>Ecdysozoa</taxon>
        <taxon>Arthropoda</taxon>
        <taxon>Chelicerata</taxon>
        <taxon>Arachnida</taxon>
        <taxon>Araneae</taxon>
        <taxon>Araneomorphae</taxon>
        <taxon>Entelegynae</taxon>
        <taxon>Araneoidea</taxon>
        <taxon>Nephilidae</taxon>
        <taxon>Nephila</taxon>
    </lineage>
</organism>
<dbReference type="Proteomes" id="UP000887013">
    <property type="component" value="Unassembled WGS sequence"/>
</dbReference>
<comment type="caution">
    <text evidence="1">The sequence shown here is derived from an EMBL/GenBank/DDBJ whole genome shotgun (WGS) entry which is preliminary data.</text>
</comment>
<evidence type="ECO:0000313" key="1">
    <source>
        <dbReference type="EMBL" id="GFT33039.1"/>
    </source>
</evidence>
<gene>
    <name evidence="1" type="primary">AVEN_189861_1</name>
    <name evidence="1" type="ORF">NPIL_371491</name>
</gene>
<dbReference type="OrthoDB" id="70142at2759"/>
<dbReference type="AlphaFoldDB" id="A0A8X6NSW8"/>
<feature type="non-terminal residue" evidence="1">
    <location>
        <position position="1"/>
    </location>
</feature>
<accession>A0A8X6NSW8</accession>
<dbReference type="Gene3D" id="1.10.472.80">
    <property type="entry name" value="Ypt/Rab-GAP domain of gyp1p, domain 3"/>
    <property type="match status" value="1"/>
</dbReference>